<dbReference type="PANTHER" id="PTHR47642:SF5">
    <property type="entry name" value="ATP-DEPENDENT DNA HELICASE"/>
    <property type="match status" value="1"/>
</dbReference>
<evidence type="ECO:0000256" key="1">
    <source>
        <dbReference type="ARBA" id="ARBA00022741"/>
    </source>
</evidence>
<dbReference type="Pfam" id="PF21530">
    <property type="entry name" value="Pif1_2B_dom"/>
    <property type="match status" value="1"/>
</dbReference>
<keyword evidence="7" id="KW-0234">DNA repair</keyword>
<keyword evidence="4" id="KW-0347">Helicase</keyword>
<reference evidence="10 11" key="1">
    <citation type="journal article" date="2015" name="Nature">
        <title>rRNA introns, odd ribosomes, and small enigmatic genomes across a large radiation of phyla.</title>
        <authorList>
            <person name="Brown C.T."/>
            <person name="Hug L.A."/>
            <person name="Thomas B.C."/>
            <person name="Sharon I."/>
            <person name="Castelle C.J."/>
            <person name="Singh A."/>
            <person name="Wilkins M.J."/>
            <person name="Williams K.H."/>
            <person name="Banfield J.F."/>
        </authorList>
    </citation>
    <scope>NUCLEOTIDE SEQUENCE [LARGE SCALE GENOMIC DNA]</scope>
</reference>
<dbReference type="Proteomes" id="UP000034036">
    <property type="component" value="Unassembled WGS sequence"/>
</dbReference>
<dbReference type="SUPFAM" id="SSF52540">
    <property type="entry name" value="P-loop containing nucleoside triphosphate hydrolases"/>
    <property type="match status" value="2"/>
</dbReference>
<evidence type="ECO:0000313" key="11">
    <source>
        <dbReference type="Proteomes" id="UP000034036"/>
    </source>
</evidence>
<evidence type="ECO:0000256" key="7">
    <source>
        <dbReference type="ARBA" id="ARBA00023204"/>
    </source>
</evidence>
<dbReference type="SMART" id="SM00382">
    <property type="entry name" value="AAA"/>
    <property type="match status" value="1"/>
</dbReference>
<evidence type="ECO:0000313" key="10">
    <source>
        <dbReference type="EMBL" id="KKS48923.1"/>
    </source>
</evidence>
<organism evidence="10 11">
    <name type="scientific">Candidatus Giovannonibacteria bacterium GW2011_GWF2_42_19</name>
    <dbReference type="NCBI Taxonomy" id="1618659"/>
    <lineage>
        <taxon>Bacteria</taxon>
        <taxon>Candidatus Giovannoniibacteriota</taxon>
    </lineage>
</organism>
<evidence type="ECO:0000256" key="8">
    <source>
        <dbReference type="ARBA" id="ARBA00023235"/>
    </source>
</evidence>
<evidence type="ECO:0000256" key="6">
    <source>
        <dbReference type="ARBA" id="ARBA00023125"/>
    </source>
</evidence>
<gene>
    <name evidence="10" type="ORF">UV11_C0001G0018</name>
</gene>
<dbReference type="CDD" id="cd18037">
    <property type="entry name" value="DEXSc_Pif1_like"/>
    <property type="match status" value="1"/>
</dbReference>
<dbReference type="GO" id="GO:0006281">
    <property type="term" value="P:DNA repair"/>
    <property type="evidence" value="ECO:0007669"/>
    <property type="project" value="InterPro"/>
</dbReference>
<dbReference type="InterPro" id="IPR010285">
    <property type="entry name" value="DNA_helicase_pif1-like_DEAD"/>
</dbReference>
<comment type="caution">
    <text evidence="10">The sequence shown here is derived from an EMBL/GenBank/DDBJ whole genome shotgun (WGS) entry which is preliminary data.</text>
</comment>
<dbReference type="EMBL" id="LCDF01000001">
    <property type="protein sequence ID" value="KKS48923.1"/>
    <property type="molecule type" value="Genomic_DNA"/>
</dbReference>
<dbReference type="PATRIC" id="fig|1618659.3.peg.20"/>
<sequence length="573" mass="64235">MTQSQALSILKTGANVFLSGEPGSGKTHVINEYAKYLRDRNIEPAITASTGIAATHIGGLTIHSWSGIGIKRNLNKYDLDRISSSEYIVKRVKRSSVLIIDEISMLSAQTLSMIDTVCKEIKADQKPFGGMQIVFVGDFFQLPPVNPVRSSREALNPAFAKTGQHSSPRQATGRYASNWVNKKYADDSENVISLDDPTRPASLDVRFAYDSSAFKNTNPLICYLTEQHRQDDDGFLSVLSAIRQNFFDQKHLSQIEERKIEITKTPPGAPKLYSHNADVDRINNEMLDKLSGDARQFEMFSSGSKKLVQSLKKGCLSPENLFLKKGAKVMFTKNNPKEKFVNGTLGEVTGFDEGSRYPVVEKRNGQKIIVKPMEWSVEENGKIRATITQLPLRLAWAITVHKSQGMNLDEAIMDLTGVFEYGQGYVALSRVKRFSGLYLIGWNPRAFQVHPDVLEKDESFRKESENAEITFGKMSVEELGNMHENFISSCGGKRSPKAKSSIQKKYAAAPTIGENFAKIRETHPNAYRPWNTEQDEKLTKLFGEGQEFKDMAKEFGRKIGAIRARLLKLKLIE</sequence>
<name>A0A0G1CH72_9BACT</name>
<evidence type="ECO:0000256" key="5">
    <source>
        <dbReference type="ARBA" id="ARBA00022840"/>
    </source>
</evidence>
<dbReference type="GO" id="GO:0000723">
    <property type="term" value="P:telomere maintenance"/>
    <property type="evidence" value="ECO:0007669"/>
    <property type="project" value="InterPro"/>
</dbReference>
<keyword evidence="1" id="KW-0547">Nucleotide-binding</keyword>
<keyword evidence="2" id="KW-0227">DNA damage</keyword>
<evidence type="ECO:0000256" key="3">
    <source>
        <dbReference type="ARBA" id="ARBA00022801"/>
    </source>
</evidence>
<dbReference type="STRING" id="1618659.UV11_C0001G0018"/>
<dbReference type="Gene3D" id="3.40.50.300">
    <property type="entry name" value="P-loop containing nucleotide triphosphate hydrolases"/>
    <property type="match status" value="1"/>
</dbReference>
<dbReference type="CDD" id="cd18809">
    <property type="entry name" value="SF1_C_RecD"/>
    <property type="match status" value="1"/>
</dbReference>
<dbReference type="InterPro" id="IPR027417">
    <property type="entry name" value="P-loop_NTPase"/>
</dbReference>
<dbReference type="Gene3D" id="2.30.30.940">
    <property type="match status" value="1"/>
</dbReference>
<evidence type="ECO:0000256" key="2">
    <source>
        <dbReference type="ARBA" id="ARBA00022763"/>
    </source>
</evidence>
<dbReference type="InterPro" id="IPR049163">
    <property type="entry name" value="Pif1-like_2B_dom"/>
</dbReference>
<dbReference type="GO" id="GO:0003678">
    <property type="term" value="F:DNA helicase activity"/>
    <property type="evidence" value="ECO:0007669"/>
    <property type="project" value="InterPro"/>
</dbReference>
<feature type="domain" description="AAA+ ATPase" evidence="9">
    <location>
        <begin position="12"/>
        <end position="160"/>
    </location>
</feature>
<keyword evidence="5" id="KW-0067">ATP-binding</keyword>
<dbReference type="AlphaFoldDB" id="A0A0G1CH72"/>
<dbReference type="InterPro" id="IPR003593">
    <property type="entry name" value="AAA+_ATPase"/>
</dbReference>
<dbReference type="InterPro" id="IPR051055">
    <property type="entry name" value="PIF1_helicase"/>
</dbReference>
<dbReference type="Pfam" id="PF05970">
    <property type="entry name" value="PIF1"/>
    <property type="match status" value="1"/>
</dbReference>
<protein>
    <submittedName>
        <fullName evidence="10">AAA ATPase</fullName>
    </submittedName>
</protein>
<keyword evidence="3" id="KW-0378">Hydrolase</keyword>
<accession>A0A0G1CH72</accession>
<evidence type="ECO:0000259" key="9">
    <source>
        <dbReference type="SMART" id="SM00382"/>
    </source>
</evidence>
<dbReference type="PANTHER" id="PTHR47642">
    <property type="entry name" value="ATP-DEPENDENT DNA HELICASE"/>
    <property type="match status" value="1"/>
</dbReference>
<keyword evidence="8" id="KW-0413">Isomerase</keyword>
<proteinExistence type="predicted"/>
<evidence type="ECO:0000256" key="4">
    <source>
        <dbReference type="ARBA" id="ARBA00022806"/>
    </source>
</evidence>
<keyword evidence="6" id="KW-0238">DNA-binding</keyword>